<reference evidence="13" key="2">
    <citation type="submission" date="2020-09" db="EMBL/GenBank/DDBJ databases">
        <authorList>
            <person name="Sun Q."/>
            <person name="Kim S."/>
        </authorList>
    </citation>
    <scope>NUCLEOTIDE SEQUENCE</scope>
    <source>
        <strain evidence="13">KCTC 42731</strain>
    </source>
</reference>
<feature type="domain" description="Peptidase C39" evidence="12">
    <location>
        <begin position="23"/>
        <end position="146"/>
    </location>
</feature>
<dbReference type="EMBL" id="BNCK01000001">
    <property type="protein sequence ID" value="GHF78817.1"/>
    <property type="molecule type" value="Genomic_DNA"/>
</dbReference>
<dbReference type="GO" id="GO:0008234">
    <property type="term" value="F:cysteine-type peptidase activity"/>
    <property type="evidence" value="ECO:0007669"/>
    <property type="project" value="InterPro"/>
</dbReference>
<feature type="transmembrane region" description="Helical" evidence="9">
    <location>
        <begin position="414"/>
        <end position="439"/>
    </location>
</feature>
<dbReference type="InterPro" id="IPR003439">
    <property type="entry name" value="ABC_transporter-like_ATP-bd"/>
</dbReference>
<dbReference type="Gene3D" id="3.40.50.300">
    <property type="entry name" value="P-loop containing nucleotide triphosphate hydrolases"/>
    <property type="match status" value="1"/>
</dbReference>
<dbReference type="InterPro" id="IPR033838">
    <property type="entry name" value="CvaB_peptidase"/>
</dbReference>
<dbReference type="GO" id="GO:0034040">
    <property type="term" value="F:ATPase-coupled lipid transmembrane transporter activity"/>
    <property type="evidence" value="ECO:0007669"/>
    <property type="project" value="TreeGrafter"/>
</dbReference>
<feature type="domain" description="ABC transmembrane type-1" evidence="11">
    <location>
        <begin position="180"/>
        <end position="459"/>
    </location>
</feature>
<reference evidence="13" key="1">
    <citation type="journal article" date="2014" name="Int. J. Syst. Evol. Microbiol.">
        <title>Complete genome sequence of Corynebacterium casei LMG S-19264T (=DSM 44701T), isolated from a smear-ripened cheese.</title>
        <authorList>
            <consortium name="US DOE Joint Genome Institute (JGI-PGF)"/>
            <person name="Walter F."/>
            <person name="Albersmeier A."/>
            <person name="Kalinowski J."/>
            <person name="Ruckert C."/>
        </authorList>
    </citation>
    <scope>NUCLEOTIDE SEQUENCE</scope>
    <source>
        <strain evidence="13">KCTC 42731</strain>
    </source>
</reference>
<feature type="transmembrane region" description="Helical" evidence="9">
    <location>
        <begin position="177"/>
        <end position="198"/>
    </location>
</feature>
<feature type="domain" description="ABC transporter" evidence="10">
    <location>
        <begin position="505"/>
        <end position="726"/>
    </location>
</feature>
<dbReference type="GO" id="GO:0140359">
    <property type="term" value="F:ABC-type transporter activity"/>
    <property type="evidence" value="ECO:0007669"/>
    <property type="project" value="InterPro"/>
</dbReference>
<evidence type="ECO:0000313" key="13">
    <source>
        <dbReference type="EMBL" id="GHF78817.1"/>
    </source>
</evidence>
<evidence type="ECO:0000259" key="12">
    <source>
        <dbReference type="PROSITE" id="PS50990"/>
    </source>
</evidence>
<protein>
    <submittedName>
        <fullName evidence="13">ABC transporter</fullName>
    </submittedName>
</protein>
<dbReference type="PANTHER" id="PTHR24221:SF606">
    <property type="entry name" value="COLICIN V SECRETION-PROCESSING ATP-BINDING PROTEIN"/>
    <property type="match status" value="1"/>
</dbReference>
<keyword evidence="4 9" id="KW-0812">Transmembrane</keyword>
<evidence type="ECO:0000256" key="4">
    <source>
        <dbReference type="ARBA" id="ARBA00022692"/>
    </source>
</evidence>
<evidence type="ECO:0000256" key="9">
    <source>
        <dbReference type="SAM" id="Phobius"/>
    </source>
</evidence>
<evidence type="ECO:0000256" key="1">
    <source>
        <dbReference type="ARBA" id="ARBA00004651"/>
    </source>
</evidence>
<proteinExistence type="predicted"/>
<dbReference type="Pfam" id="PF00005">
    <property type="entry name" value="ABC_tran"/>
    <property type="match status" value="1"/>
</dbReference>
<dbReference type="Pfam" id="PF00664">
    <property type="entry name" value="ABC_membrane"/>
    <property type="match status" value="1"/>
</dbReference>
<gene>
    <name evidence="13" type="ORF">GCM10017161_02390</name>
</gene>
<dbReference type="GO" id="GO:0005886">
    <property type="term" value="C:plasma membrane"/>
    <property type="evidence" value="ECO:0007669"/>
    <property type="project" value="UniProtKB-SubCell"/>
</dbReference>
<dbReference type="SUPFAM" id="SSF52540">
    <property type="entry name" value="P-loop containing nucleoside triphosphate hydrolases"/>
    <property type="match status" value="1"/>
</dbReference>
<evidence type="ECO:0000256" key="7">
    <source>
        <dbReference type="ARBA" id="ARBA00022989"/>
    </source>
</evidence>
<comment type="subcellular location">
    <subcellularLocation>
        <location evidence="1">Cell membrane</location>
        <topology evidence="1">Multi-pass membrane protein</topology>
    </subcellularLocation>
</comment>
<dbReference type="CDD" id="cd02419">
    <property type="entry name" value="Peptidase_C39C"/>
    <property type="match status" value="1"/>
</dbReference>
<dbReference type="GO" id="GO:0016887">
    <property type="term" value="F:ATP hydrolysis activity"/>
    <property type="evidence" value="ECO:0007669"/>
    <property type="project" value="InterPro"/>
</dbReference>
<accession>A0A919EHH0</accession>
<sequence length="727" mass="80760">MQYLKNKAPLNFTLRKQIPLILQTEIAECGLASLAMIASYYGHQLDMPAMRKRYSADLKGMNLQQLIDLGDSLGLASRALQCPIDEVHKLQTPCILHWDMNHFVVLTKVSGKGINAKYSVNDPAVGKRTLTTEDFSKHFTGVCLELTPTSKFEVKEEKAKMKFTQLWSSMSGLKSGLVKLIGLSLVLQLFALMTPYYMQWVVDEVLISFDKPLLTVLAIGFALIAVISVVTNAVRSWLILRLSSLLNMQMGVNLLRHLLRLPMNYFESRHVGDIVSRFGSLAHIRERITTGFVETLVDGVMAITVLVMMALYSLKLTAVVLGAIALYTLVRLALYRPLHQATEEMIQASAKEQSNFLENIRGMQTIKLFGNESQRQGIWQNRYAEVINSEIRLGRLNISFDSFNKLLFGLENVLVIYFAAIMVMANSLTVGMVLAFIAYKGQLTTRFTNLIEQIIQFKMMRLHLDRISDIALTEQEANRDGEAVYLASGIENKDSPDGKPLKGQLTLENICFSYGEEAAILNNVSLTLSAGKSIAITGASGAGKTTLMKIMLGLLQPTSGKVLLDGKDITQLGLKNYRKQIAAVMQNDTLLAGSIADNISFFDPQPNYLKIEQCAHLAAIHDDVTKMTMGYNSLVGDMGSNLSGGQVQRLLLARALYQTPCVLFMDEATSHLDKDNEAKISEQIQHLPMTRIMIAHRQETINMAGQVFHLENGTLTNINEICSKTAS</sequence>
<dbReference type="InterPro" id="IPR011527">
    <property type="entry name" value="ABC1_TM_dom"/>
</dbReference>
<evidence type="ECO:0000313" key="14">
    <source>
        <dbReference type="Proteomes" id="UP000623842"/>
    </source>
</evidence>
<dbReference type="InterPro" id="IPR005074">
    <property type="entry name" value="Peptidase_C39"/>
</dbReference>
<feature type="transmembrane region" description="Helical" evidence="9">
    <location>
        <begin position="318"/>
        <end position="335"/>
    </location>
</feature>
<keyword evidence="2" id="KW-0813">Transport</keyword>
<keyword evidence="8 9" id="KW-0472">Membrane</keyword>
<keyword evidence="14" id="KW-1185">Reference proteome</keyword>
<organism evidence="13 14">
    <name type="scientific">Thalassotalea marina</name>
    <dbReference type="NCBI Taxonomy" id="1673741"/>
    <lineage>
        <taxon>Bacteria</taxon>
        <taxon>Pseudomonadati</taxon>
        <taxon>Pseudomonadota</taxon>
        <taxon>Gammaproteobacteria</taxon>
        <taxon>Alteromonadales</taxon>
        <taxon>Colwelliaceae</taxon>
        <taxon>Thalassotalea</taxon>
    </lineage>
</organism>
<dbReference type="Gene3D" id="3.90.70.10">
    <property type="entry name" value="Cysteine proteinases"/>
    <property type="match status" value="1"/>
</dbReference>
<evidence type="ECO:0000259" key="10">
    <source>
        <dbReference type="PROSITE" id="PS50893"/>
    </source>
</evidence>
<dbReference type="PANTHER" id="PTHR24221">
    <property type="entry name" value="ATP-BINDING CASSETTE SUB-FAMILY B"/>
    <property type="match status" value="1"/>
</dbReference>
<comment type="caution">
    <text evidence="13">The sequence shown here is derived from an EMBL/GenBank/DDBJ whole genome shotgun (WGS) entry which is preliminary data.</text>
</comment>
<evidence type="ECO:0000256" key="8">
    <source>
        <dbReference type="ARBA" id="ARBA00023136"/>
    </source>
</evidence>
<feature type="transmembrane region" description="Helical" evidence="9">
    <location>
        <begin position="20"/>
        <end position="42"/>
    </location>
</feature>
<dbReference type="PROSITE" id="PS50893">
    <property type="entry name" value="ABC_TRANSPORTER_2"/>
    <property type="match status" value="1"/>
</dbReference>
<dbReference type="Gene3D" id="1.20.1560.10">
    <property type="entry name" value="ABC transporter type 1, transmembrane domain"/>
    <property type="match status" value="1"/>
</dbReference>
<dbReference type="CDD" id="cd18567">
    <property type="entry name" value="ABC_6TM_CvaB_RaxB_like"/>
    <property type="match status" value="1"/>
</dbReference>
<dbReference type="Pfam" id="PF03412">
    <property type="entry name" value="Peptidase_C39"/>
    <property type="match status" value="1"/>
</dbReference>
<dbReference type="GO" id="GO:0006508">
    <property type="term" value="P:proteolysis"/>
    <property type="evidence" value="ECO:0007669"/>
    <property type="project" value="InterPro"/>
</dbReference>
<dbReference type="SUPFAM" id="SSF90123">
    <property type="entry name" value="ABC transporter transmembrane region"/>
    <property type="match status" value="1"/>
</dbReference>
<keyword evidence="3" id="KW-1003">Cell membrane</keyword>
<dbReference type="InterPro" id="IPR036640">
    <property type="entry name" value="ABC1_TM_sf"/>
</dbReference>
<dbReference type="InterPro" id="IPR003593">
    <property type="entry name" value="AAA+_ATPase"/>
</dbReference>
<name>A0A919EHH0_9GAMM</name>
<dbReference type="SMART" id="SM00382">
    <property type="entry name" value="AAA"/>
    <property type="match status" value="1"/>
</dbReference>
<dbReference type="PROSITE" id="PS50990">
    <property type="entry name" value="PEPTIDASE_C39"/>
    <property type="match status" value="1"/>
</dbReference>
<dbReference type="GO" id="GO:0005524">
    <property type="term" value="F:ATP binding"/>
    <property type="evidence" value="ECO:0007669"/>
    <property type="project" value="UniProtKB-KW"/>
</dbReference>
<keyword evidence="6" id="KW-0067">ATP-binding</keyword>
<feature type="transmembrane region" description="Helical" evidence="9">
    <location>
        <begin position="291"/>
        <end position="312"/>
    </location>
</feature>
<dbReference type="InterPro" id="IPR027417">
    <property type="entry name" value="P-loop_NTPase"/>
</dbReference>
<dbReference type="AlphaFoldDB" id="A0A919EHH0"/>
<evidence type="ECO:0000256" key="3">
    <source>
        <dbReference type="ARBA" id="ARBA00022475"/>
    </source>
</evidence>
<evidence type="ECO:0000256" key="6">
    <source>
        <dbReference type="ARBA" id="ARBA00022840"/>
    </source>
</evidence>
<dbReference type="FunFam" id="3.40.50.300:FF:000299">
    <property type="entry name" value="ABC transporter ATP-binding protein/permease"/>
    <property type="match status" value="1"/>
</dbReference>
<evidence type="ECO:0000256" key="5">
    <source>
        <dbReference type="ARBA" id="ARBA00022741"/>
    </source>
</evidence>
<dbReference type="PROSITE" id="PS50929">
    <property type="entry name" value="ABC_TM1F"/>
    <property type="match status" value="1"/>
</dbReference>
<evidence type="ECO:0000256" key="2">
    <source>
        <dbReference type="ARBA" id="ARBA00022448"/>
    </source>
</evidence>
<dbReference type="InterPro" id="IPR039421">
    <property type="entry name" value="Type_1_exporter"/>
</dbReference>
<keyword evidence="7 9" id="KW-1133">Transmembrane helix</keyword>
<feature type="transmembrane region" description="Helical" evidence="9">
    <location>
        <begin position="218"/>
        <end position="240"/>
    </location>
</feature>
<evidence type="ECO:0000259" key="11">
    <source>
        <dbReference type="PROSITE" id="PS50929"/>
    </source>
</evidence>
<keyword evidence="5" id="KW-0547">Nucleotide-binding</keyword>
<dbReference type="Proteomes" id="UP000623842">
    <property type="component" value="Unassembled WGS sequence"/>
</dbReference>